<comment type="caution">
    <text evidence="2">The sequence shown here is derived from an EMBL/GenBank/DDBJ whole genome shotgun (WGS) entry which is preliminary data.</text>
</comment>
<dbReference type="EMBL" id="WJQU01000001">
    <property type="protein sequence ID" value="KAJ6650120.1"/>
    <property type="molecule type" value="Genomic_DNA"/>
</dbReference>
<feature type="compositionally biased region" description="Low complexity" evidence="1">
    <location>
        <begin position="66"/>
        <end position="78"/>
    </location>
</feature>
<keyword evidence="3" id="KW-1185">Reference proteome</keyword>
<dbReference type="AlphaFoldDB" id="A0A9Q0SAM4"/>
<name>A0A9Q0SAM4_9DIPT</name>
<protein>
    <submittedName>
        <fullName evidence="2">Uncharacterized protein</fullName>
    </submittedName>
</protein>
<evidence type="ECO:0000313" key="3">
    <source>
        <dbReference type="Proteomes" id="UP001151699"/>
    </source>
</evidence>
<sequence length="235" mass="25696">MIDDEETDTNYKAQWYKVKLIGDIESGYYVPKGYYVIHSDGQQSDHKITTAQNLLLHRLRRSPQFSSSSSSSSSSVSSNGGPVFFHQSSSSQVSPGGISPQGVSTGFIGSINDRFNGDDDDYDDGPISLNNNRPTYSSFQIQTGTFFGNEFNRPSLSLLHSHSGDGIPNRINIHSADVSQLSSSLHPTPDEVSHPPVNGNIVFSQSNNNGFLTQTSGVLYQDGQVQITSHKTRKF</sequence>
<gene>
    <name evidence="2" type="ORF">Bhyg_05364</name>
</gene>
<proteinExistence type="predicted"/>
<dbReference type="OrthoDB" id="10542513at2759"/>
<accession>A0A9Q0SAM4</accession>
<dbReference type="Proteomes" id="UP001151699">
    <property type="component" value="Chromosome A"/>
</dbReference>
<feature type="region of interest" description="Disordered" evidence="1">
    <location>
        <begin position="65"/>
        <end position="103"/>
    </location>
</feature>
<feature type="compositionally biased region" description="Low complexity" evidence="1">
    <location>
        <begin position="87"/>
        <end position="102"/>
    </location>
</feature>
<evidence type="ECO:0000256" key="1">
    <source>
        <dbReference type="SAM" id="MobiDB-lite"/>
    </source>
</evidence>
<evidence type="ECO:0000313" key="2">
    <source>
        <dbReference type="EMBL" id="KAJ6650120.1"/>
    </source>
</evidence>
<organism evidence="2 3">
    <name type="scientific">Pseudolycoriella hygida</name>
    <dbReference type="NCBI Taxonomy" id="35572"/>
    <lineage>
        <taxon>Eukaryota</taxon>
        <taxon>Metazoa</taxon>
        <taxon>Ecdysozoa</taxon>
        <taxon>Arthropoda</taxon>
        <taxon>Hexapoda</taxon>
        <taxon>Insecta</taxon>
        <taxon>Pterygota</taxon>
        <taxon>Neoptera</taxon>
        <taxon>Endopterygota</taxon>
        <taxon>Diptera</taxon>
        <taxon>Nematocera</taxon>
        <taxon>Sciaroidea</taxon>
        <taxon>Sciaridae</taxon>
        <taxon>Pseudolycoriella</taxon>
    </lineage>
</organism>
<reference evidence="2" key="1">
    <citation type="submission" date="2022-07" db="EMBL/GenBank/DDBJ databases">
        <authorList>
            <person name="Trinca V."/>
            <person name="Uliana J.V.C."/>
            <person name="Torres T.T."/>
            <person name="Ward R.J."/>
            <person name="Monesi N."/>
        </authorList>
    </citation>
    <scope>NUCLEOTIDE SEQUENCE</scope>
    <source>
        <strain evidence="2">HSMRA1968</strain>
        <tissue evidence="2">Whole embryos</tissue>
    </source>
</reference>